<dbReference type="EMBL" id="CAJFCV020000004">
    <property type="protein sequence ID" value="CAG9114193.1"/>
    <property type="molecule type" value="Genomic_DNA"/>
</dbReference>
<dbReference type="eggNOG" id="ENOG502S5BP">
    <property type="taxonomic scope" value="Eukaryota"/>
</dbReference>
<dbReference type="WBParaSite" id="BXY_0441800.1">
    <property type="protein sequence ID" value="BXY_0441800.1"/>
    <property type="gene ID" value="BXY_0441800"/>
</dbReference>
<reference evidence="1" key="2">
    <citation type="submission" date="2020-09" db="EMBL/GenBank/DDBJ databases">
        <authorList>
            <person name="Kikuchi T."/>
        </authorList>
    </citation>
    <scope>NUCLEOTIDE SEQUENCE</scope>
    <source>
        <strain evidence="1">Ka4C1</strain>
    </source>
</reference>
<evidence type="ECO:0000313" key="3">
    <source>
        <dbReference type="Proteomes" id="UP000659654"/>
    </source>
</evidence>
<sequence>MNRAETAREAAISVLKDSGSKVILMIKVPGLKRQKSLIKALLRIFKKPNDPFSLSTNAQFVNYALTNGSLDFSVDVYETPKALKDRSEIKQNYFCKINQFPSRINPESAEFELVEGASGDCYFLLTAIKLDNLNTNWKEFQAANGTLDVAEA</sequence>
<evidence type="ECO:0000313" key="2">
    <source>
        <dbReference type="Proteomes" id="UP000095284"/>
    </source>
</evidence>
<organism evidence="2 4">
    <name type="scientific">Bursaphelenchus xylophilus</name>
    <name type="common">Pinewood nematode worm</name>
    <name type="synonym">Aphelenchoides xylophilus</name>
    <dbReference type="NCBI Taxonomy" id="6326"/>
    <lineage>
        <taxon>Eukaryota</taxon>
        <taxon>Metazoa</taxon>
        <taxon>Ecdysozoa</taxon>
        <taxon>Nematoda</taxon>
        <taxon>Chromadorea</taxon>
        <taxon>Rhabditida</taxon>
        <taxon>Tylenchina</taxon>
        <taxon>Tylenchomorpha</taxon>
        <taxon>Aphelenchoidea</taxon>
        <taxon>Aphelenchoididae</taxon>
        <taxon>Bursaphelenchus</taxon>
    </lineage>
</organism>
<protein>
    <submittedName>
        <fullName evidence="1">(pine wood nematode) hypothetical protein</fullName>
    </submittedName>
</protein>
<dbReference type="OrthoDB" id="5912342at2759"/>
<dbReference type="AlphaFoldDB" id="A0A1I7RUK8"/>
<accession>A0A1I7RUK8</accession>
<name>A0A1I7RUK8_BURXY</name>
<evidence type="ECO:0000313" key="4">
    <source>
        <dbReference type="WBParaSite" id="BXY_0441800.1"/>
    </source>
</evidence>
<proteinExistence type="predicted"/>
<dbReference type="Proteomes" id="UP000659654">
    <property type="component" value="Unassembled WGS sequence"/>
</dbReference>
<dbReference type="EMBL" id="CAJFDI010000004">
    <property type="protein sequence ID" value="CAD5225186.1"/>
    <property type="molecule type" value="Genomic_DNA"/>
</dbReference>
<evidence type="ECO:0000313" key="1">
    <source>
        <dbReference type="EMBL" id="CAD5225186.1"/>
    </source>
</evidence>
<reference evidence="4" key="1">
    <citation type="submission" date="2016-11" db="UniProtKB">
        <authorList>
            <consortium name="WormBaseParasite"/>
        </authorList>
    </citation>
    <scope>IDENTIFICATION</scope>
</reference>
<dbReference type="Proteomes" id="UP000095284">
    <property type="component" value="Unplaced"/>
</dbReference>
<keyword evidence="3" id="KW-1185">Reference proteome</keyword>
<gene>
    <name evidence="1" type="ORF">BXYJ_LOCUS8418</name>
</gene>
<dbReference type="Proteomes" id="UP000582659">
    <property type="component" value="Unassembled WGS sequence"/>
</dbReference>